<comment type="function">
    <text evidence="1 6">Removes the N-terminal methionine from nascent proteins. The N-terminal methionine is often cleaved when the second residue in the primary sequence is small and uncharged (Met-Ala-, Cys, Gly, Pro, Ser, Thr, or Val). Requires deformylation of the N(alpha)-formylated initiator methionine before it can be hydrolyzed.</text>
</comment>
<dbReference type="AlphaFoldDB" id="A0A2H0V942"/>
<evidence type="ECO:0000259" key="8">
    <source>
        <dbReference type="Pfam" id="PF00557"/>
    </source>
</evidence>
<dbReference type="InterPro" id="IPR001714">
    <property type="entry name" value="Pept_M24_MAP"/>
</dbReference>
<dbReference type="GO" id="GO:0004239">
    <property type="term" value="F:initiator methionyl aminopeptidase activity"/>
    <property type="evidence" value="ECO:0007669"/>
    <property type="project" value="UniProtKB-UniRule"/>
</dbReference>
<dbReference type="HAMAP" id="MF_01974">
    <property type="entry name" value="MetAP_1"/>
    <property type="match status" value="1"/>
</dbReference>
<comment type="similarity">
    <text evidence="6">Belongs to the peptidase M24A family. Methionine aminopeptidase type 1 subfamily.</text>
</comment>
<feature type="binding site" evidence="6">
    <location>
        <position position="101"/>
    </location>
    <ligand>
        <name>a divalent metal cation</name>
        <dbReference type="ChEBI" id="CHEBI:60240"/>
        <label>1</label>
    </ligand>
</feature>
<name>A0A2H0V942_9BACT</name>
<evidence type="ECO:0000256" key="1">
    <source>
        <dbReference type="ARBA" id="ARBA00002521"/>
    </source>
</evidence>
<comment type="caution">
    <text evidence="9">The sequence shown here is derived from an EMBL/GenBank/DDBJ whole genome shotgun (WGS) entry which is preliminary data.</text>
</comment>
<keyword evidence="4 6" id="KW-0479">Metal-binding</keyword>
<gene>
    <name evidence="6 9" type="primary">map</name>
    <name evidence="9" type="ORF">COT95_01755</name>
</gene>
<sequence length="260" mass="27739">MIKLKTKKEIEYLREGGIILGTILDTLSAMVEPGINTKVLEEKALAMIQEVGGSPAFKGYKVSPKSKGFPSALCASVNDDIVHGAATPGKFLKQGDIIGLDIGMKYKGLFTDTAVTVPVGKISQDLQKLLFVTKECLELGIKQAKAGNTLRDIARAVQINAESNGFGVVRELVGHGVGHAVHEEPQVPNFDSGEKDVMGIVLKPGMVIAIEPMLTTGDWRIKTGQDGFALATIDGSMAAHFEHTVAIMEEGNIIITSPED</sequence>
<reference evidence="10" key="1">
    <citation type="submission" date="2017-09" db="EMBL/GenBank/DDBJ databases">
        <title>Depth-based differentiation of microbial function through sediment-hosted aquifers and enrichment of novel symbionts in the deep terrestrial subsurface.</title>
        <authorList>
            <person name="Probst A.J."/>
            <person name="Ladd B."/>
            <person name="Jarett J.K."/>
            <person name="Geller-Mcgrath D.E."/>
            <person name="Sieber C.M.K."/>
            <person name="Emerson J.B."/>
            <person name="Anantharaman K."/>
            <person name="Thomas B.C."/>
            <person name="Malmstrom R."/>
            <person name="Stieglmeier M."/>
            <person name="Klingl A."/>
            <person name="Woyke T."/>
            <person name="Ryan C.M."/>
            <person name="Banfield J.F."/>
        </authorList>
    </citation>
    <scope>NUCLEOTIDE SEQUENCE [LARGE SCALE GENOMIC DNA]</scope>
</reference>
<feature type="domain" description="Peptidase M24" evidence="8">
    <location>
        <begin position="12"/>
        <end position="247"/>
    </location>
</feature>
<feature type="binding site" evidence="6">
    <location>
        <position position="112"/>
    </location>
    <ligand>
        <name>a divalent metal cation</name>
        <dbReference type="ChEBI" id="CHEBI:60240"/>
        <label>2</label>
        <note>catalytic</note>
    </ligand>
</feature>
<keyword evidence="2 6" id="KW-0031">Aminopeptidase</keyword>
<feature type="binding site" evidence="6">
    <location>
        <position position="211"/>
    </location>
    <ligand>
        <name>a divalent metal cation</name>
        <dbReference type="ChEBI" id="CHEBI:60240"/>
        <label>2</label>
        <note>catalytic</note>
    </ligand>
</feature>
<dbReference type="NCBIfam" id="TIGR00500">
    <property type="entry name" value="met_pdase_I"/>
    <property type="match status" value="1"/>
</dbReference>
<dbReference type="EC" id="3.4.11.18" evidence="6 7"/>
<feature type="binding site" evidence="6">
    <location>
        <position position="83"/>
    </location>
    <ligand>
        <name>substrate</name>
    </ligand>
</feature>
<dbReference type="PANTHER" id="PTHR43330:SF27">
    <property type="entry name" value="METHIONINE AMINOPEPTIDASE"/>
    <property type="match status" value="1"/>
</dbReference>
<comment type="catalytic activity">
    <reaction evidence="6 7">
        <text>Release of N-terminal amino acids, preferentially methionine, from peptides and arylamides.</text>
        <dbReference type="EC" id="3.4.11.18"/>
    </reaction>
</comment>
<dbReference type="InterPro" id="IPR000994">
    <property type="entry name" value="Pept_M24"/>
</dbReference>
<dbReference type="InterPro" id="IPR002467">
    <property type="entry name" value="Pept_M24A_MAP1"/>
</dbReference>
<dbReference type="PRINTS" id="PR00599">
    <property type="entry name" value="MAPEPTIDASE"/>
</dbReference>
<dbReference type="SUPFAM" id="SSF55920">
    <property type="entry name" value="Creatinase/aminopeptidase"/>
    <property type="match status" value="1"/>
</dbReference>
<feature type="binding site" evidence="6">
    <location>
        <position position="182"/>
    </location>
    <ligand>
        <name>substrate</name>
    </ligand>
</feature>
<protein>
    <recommendedName>
        <fullName evidence="6 7">Methionine aminopeptidase</fullName>
        <shortName evidence="6">MAP</shortName>
        <shortName evidence="6">MetAP</shortName>
        <ecNumber evidence="6 7">3.4.11.18</ecNumber>
    </recommendedName>
    <alternativeName>
        <fullName evidence="6">Peptidase M</fullName>
    </alternativeName>
</protein>
<proteinExistence type="inferred from homology"/>
<comment type="cofactor">
    <cofactor evidence="6">
        <name>Co(2+)</name>
        <dbReference type="ChEBI" id="CHEBI:48828"/>
    </cofactor>
    <cofactor evidence="6">
        <name>Zn(2+)</name>
        <dbReference type="ChEBI" id="CHEBI:29105"/>
    </cofactor>
    <cofactor evidence="6">
        <name>Mn(2+)</name>
        <dbReference type="ChEBI" id="CHEBI:29035"/>
    </cofactor>
    <cofactor evidence="6">
        <name>Fe(2+)</name>
        <dbReference type="ChEBI" id="CHEBI:29033"/>
    </cofactor>
    <text evidence="6">Binds 2 divalent metal cations per subunit. Has a high-affinity and a low affinity metal-binding site. The true nature of the physiological cofactor is under debate. The enzyme is active with cobalt, zinc, manganese or divalent iron ions. Most likely, methionine aminopeptidases function as mononuclear Fe(2+)-metalloproteases under physiological conditions, and the catalytically relevant metal-binding site has been assigned to the histidine-containing high-affinity site.</text>
</comment>
<feature type="binding site" evidence="6">
    <location>
        <position position="242"/>
    </location>
    <ligand>
        <name>a divalent metal cation</name>
        <dbReference type="ChEBI" id="CHEBI:60240"/>
        <label>1</label>
    </ligand>
</feature>
<evidence type="ECO:0000313" key="10">
    <source>
        <dbReference type="Proteomes" id="UP000228614"/>
    </source>
</evidence>
<dbReference type="GO" id="GO:0070006">
    <property type="term" value="F:metalloaminopeptidase activity"/>
    <property type="evidence" value="ECO:0007669"/>
    <property type="project" value="UniProtKB-UniRule"/>
</dbReference>
<evidence type="ECO:0000256" key="5">
    <source>
        <dbReference type="ARBA" id="ARBA00022801"/>
    </source>
</evidence>
<dbReference type="Proteomes" id="UP000228614">
    <property type="component" value="Unassembled WGS sequence"/>
</dbReference>
<dbReference type="GO" id="GO:0046872">
    <property type="term" value="F:metal ion binding"/>
    <property type="evidence" value="ECO:0007669"/>
    <property type="project" value="UniProtKB-UniRule"/>
</dbReference>
<evidence type="ECO:0000313" key="9">
    <source>
        <dbReference type="EMBL" id="PIR94889.1"/>
    </source>
</evidence>
<evidence type="ECO:0000256" key="3">
    <source>
        <dbReference type="ARBA" id="ARBA00022670"/>
    </source>
</evidence>
<organism evidence="9 10">
    <name type="scientific">Candidatus Falkowbacteria bacterium CG10_big_fil_rev_8_21_14_0_10_37_6</name>
    <dbReference type="NCBI Taxonomy" id="1974563"/>
    <lineage>
        <taxon>Bacteria</taxon>
        <taxon>Candidatus Falkowiibacteriota</taxon>
    </lineage>
</organism>
<dbReference type="InterPro" id="IPR036005">
    <property type="entry name" value="Creatinase/aminopeptidase-like"/>
</dbReference>
<dbReference type="GO" id="GO:0005829">
    <property type="term" value="C:cytosol"/>
    <property type="evidence" value="ECO:0007669"/>
    <property type="project" value="TreeGrafter"/>
</dbReference>
<feature type="binding site" evidence="6">
    <location>
        <position position="112"/>
    </location>
    <ligand>
        <name>a divalent metal cation</name>
        <dbReference type="ChEBI" id="CHEBI:60240"/>
        <label>1</label>
    </ligand>
</feature>
<comment type="subunit">
    <text evidence="6">Monomer.</text>
</comment>
<dbReference type="Gene3D" id="3.90.230.10">
    <property type="entry name" value="Creatinase/methionine aminopeptidase superfamily"/>
    <property type="match status" value="1"/>
</dbReference>
<dbReference type="GO" id="GO:0006508">
    <property type="term" value="P:proteolysis"/>
    <property type="evidence" value="ECO:0007669"/>
    <property type="project" value="UniProtKB-KW"/>
</dbReference>
<evidence type="ECO:0000256" key="4">
    <source>
        <dbReference type="ARBA" id="ARBA00022723"/>
    </source>
</evidence>
<evidence type="ECO:0000256" key="2">
    <source>
        <dbReference type="ARBA" id="ARBA00022438"/>
    </source>
</evidence>
<dbReference type="PANTHER" id="PTHR43330">
    <property type="entry name" value="METHIONINE AMINOPEPTIDASE"/>
    <property type="match status" value="1"/>
</dbReference>
<dbReference type="EMBL" id="PFAN01000086">
    <property type="protein sequence ID" value="PIR94889.1"/>
    <property type="molecule type" value="Genomic_DNA"/>
</dbReference>
<evidence type="ECO:0000256" key="6">
    <source>
        <dbReference type="HAMAP-Rule" id="MF_01974"/>
    </source>
</evidence>
<keyword evidence="5 6" id="KW-0378">Hydrolase</keyword>
<feature type="binding site" evidence="6">
    <location>
        <position position="242"/>
    </location>
    <ligand>
        <name>a divalent metal cation</name>
        <dbReference type="ChEBI" id="CHEBI:60240"/>
        <label>2</label>
        <note>catalytic</note>
    </ligand>
</feature>
<feature type="binding site" evidence="6">
    <location>
        <position position="175"/>
    </location>
    <ligand>
        <name>a divalent metal cation</name>
        <dbReference type="ChEBI" id="CHEBI:60240"/>
        <label>2</label>
        <note>catalytic</note>
    </ligand>
</feature>
<evidence type="ECO:0000256" key="7">
    <source>
        <dbReference type="RuleBase" id="RU003653"/>
    </source>
</evidence>
<keyword evidence="3 6" id="KW-0645">Protease</keyword>
<dbReference type="Pfam" id="PF00557">
    <property type="entry name" value="Peptidase_M24"/>
    <property type="match status" value="1"/>
</dbReference>
<accession>A0A2H0V942</accession>
<dbReference type="CDD" id="cd01086">
    <property type="entry name" value="MetAP1"/>
    <property type="match status" value="1"/>
</dbReference>